<dbReference type="RefSeq" id="WP_010526647.1">
    <property type="nucleotide sequence ID" value="NZ_AFSL01000014.1"/>
</dbReference>
<gene>
    <name evidence="10" type="ORF">SAMN05444380_105125</name>
</gene>
<dbReference type="Proteomes" id="UP000181976">
    <property type="component" value="Unassembled WGS sequence"/>
</dbReference>
<dbReference type="Pfam" id="PF16757">
    <property type="entry name" value="Fucosidase_C"/>
    <property type="match status" value="1"/>
</dbReference>
<evidence type="ECO:0000256" key="7">
    <source>
        <dbReference type="SAM" id="SignalP"/>
    </source>
</evidence>
<dbReference type="InterPro" id="IPR017853">
    <property type="entry name" value="GH"/>
</dbReference>
<feature type="signal peptide" evidence="7">
    <location>
        <begin position="1"/>
        <end position="21"/>
    </location>
</feature>
<dbReference type="InterPro" id="IPR000933">
    <property type="entry name" value="Glyco_hydro_29"/>
</dbReference>
<feature type="chain" id="PRO_5010194786" description="alpha-L-fucosidase" evidence="7">
    <location>
        <begin position="22"/>
        <end position="515"/>
    </location>
</feature>
<organism evidence="10 11">
    <name type="scientific">Thermophagus xiamenensis</name>
    <dbReference type="NCBI Taxonomy" id="385682"/>
    <lineage>
        <taxon>Bacteria</taxon>
        <taxon>Pseudomonadati</taxon>
        <taxon>Bacteroidota</taxon>
        <taxon>Bacteroidia</taxon>
        <taxon>Marinilabiliales</taxon>
        <taxon>Marinilabiliaceae</taxon>
        <taxon>Thermophagus</taxon>
    </lineage>
</organism>
<dbReference type="GO" id="GO:0016139">
    <property type="term" value="P:glycoside catabolic process"/>
    <property type="evidence" value="ECO:0007669"/>
    <property type="project" value="TreeGrafter"/>
</dbReference>
<dbReference type="Gene3D" id="2.60.40.1180">
    <property type="entry name" value="Golgi alpha-mannosidase II"/>
    <property type="match status" value="1"/>
</dbReference>
<dbReference type="GO" id="GO:0004560">
    <property type="term" value="F:alpha-L-fucosidase activity"/>
    <property type="evidence" value="ECO:0007669"/>
    <property type="project" value="InterPro"/>
</dbReference>
<dbReference type="PANTHER" id="PTHR10030">
    <property type="entry name" value="ALPHA-L-FUCOSIDASE"/>
    <property type="match status" value="1"/>
</dbReference>
<keyword evidence="11" id="KW-1185">Reference proteome</keyword>
<keyword evidence="5" id="KW-0378">Hydrolase</keyword>
<dbReference type="GO" id="GO:0005764">
    <property type="term" value="C:lysosome"/>
    <property type="evidence" value="ECO:0007669"/>
    <property type="project" value="TreeGrafter"/>
</dbReference>
<evidence type="ECO:0000256" key="5">
    <source>
        <dbReference type="ARBA" id="ARBA00022801"/>
    </source>
</evidence>
<dbReference type="eggNOG" id="COG3669">
    <property type="taxonomic scope" value="Bacteria"/>
</dbReference>
<dbReference type="GO" id="GO:0006004">
    <property type="term" value="P:fucose metabolic process"/>
    <property type="evidence" value="ECO:0007669"/>
    <property type="project" value="InterPro"/>
</dbReference>
<dbReference type="SMART" id="SM00812">
    <property type="entry name" value="Alpha_L_fucos"/>
    <property type="match status" value="1"/>
</dbReference>
<dbReference type="EC" id="3.2.1.51" evidence="3"/>
<dbReference type="PANTHER" id="PTHR10030:SF37">
    <property type="entry name" value="ALPHA-L-FUCOSIDASE-RELATED"/>
    <property type="match status" value="1"/>
</dbReference>
<keyword evidence="4 7" id="KW-0732">Signal</keyword>
<proteinExistence type="inferred from homology"/>
<dbReference type="OrthoDB" id="1389336at2"/>
<accession>A0A1I1X9A2</accession>
<comment type="function">
    <text evidence="1">Alpha-L-fucosidase is responsible for hydrolyzing the alpha-1,6-linked fucose joined to the reducing-end N-acetylglucosamine of the carbohydrate moieties of glycoproteins.</text>
</comment>
<evidence type="ECO:0000256" key="2">
    <source>
        <dbReference type="ARBA" id="ARBA00007951"/>
    </source>
</evidence>
<evidence type="ECO:0000256" key="4">
    <source>
        <dbReference type="ARBA" id="ARBA00022729"/>
    </source>
</evidence>
<evidence type="ECO:0000313" key="10">
    <source>
        <dbReference type="EMBL" id="SFE01930.1"/>
    </source>
</evidence>
<dbReference type="InterPro" id="IPR016286">
    <property type="entry name" value="FUC_metazoa-typ"/>
</dbReference>
<keyword evidence="6" id="KW-0326">Glycosidase</keyword>
<dbReference type="SUPFAM" id="SSF51445">
    <property type="entry name" value="(Trans)glycosidases"/>
    <property type="match status" value="1"/>
</dbReference>
<feature type="domain" description="Glycoside hydrolase family 29 N-terminal" evidence="8">
    <location>
        <begin position="24"/>
        <end position="395"/>
    </location>
</feature>
<evidence type="ECO:0000256" key="6">
    <source>
        <dbReference type="ARBA" id="ARBA00023295"/>
    </source>
</evidence>
<evidence type="ECO:0000256" key="1">
    <source>
        <dbReference type="ARBA" id="ARBA00004071"/>
    </source>
</evidence>
<evidence type="ECO:0000259" key="8">
    <source>
        <dbReference type="Pfam" id="PF01120"/>
    </source>
</evidence>
<sequence>MKKLIFSSVLALLVASSCGTAPKKVQQETAPRYEESWESLAKYNEQPDWFQDAKFGIYFHWGVYSVPAFGNEWYPRWMFFKGTKEYQHHLETYGDPAEFDYSKFVPMFRAEHFDPDDWADLFQKAGARFAGPVAEHHDGFSMWDSDITPWNAMDKGPHRDITGELGKAIKERGMKFITTFHHARNLQRYKGKEEQEIAKHKDNLGSAFWDSHYPLFKGLPPAKDDPELNYLYGNIPEDKWVEEVWFGKLKEVIDKYDPDIIWFDSWLDQIPEEYRIKFCAYYLNHAAKENKEVVIVRKQNDLPLNVSVDDLEKSRKNRLEDKSWMTDETLSTGSWCYTKNLKIKPAADVLHVLIDIVSKNGVLLLNISPKADGTIPQDQRDVLLSIGQWLNNYGEAIYETRPWYTYGEGPTKEPEGHFSNHQKFLKIKYSAKDIRYTTKSNVIYAMALGWPGNNAQVMLEAFAKDQWKNAGEIENVTLLGYDGKIDYQLTDQGLLLNLPEKPVDEMAIAFKIQLK</sequence>
<reference evidence="10 11" key="1">
    <citation type="submission" date="2016-10" db="EMBL/GenBank/DDBJ databases">
        <authorList>
            <person name="de Groot N.N."/>
        </authorList>
    </citation>
    <scope>NUCLEOTIDE SEQUENCE [LARGE SCALE GENOMIC DNA]</scope>
    <source>
        <strain evidence="10 11">DSM 19012</strain>
    </source>
</reference>
<dbReference type="Gene3D" id="3.20.20.80">
    <property type="entry name" value="Glycosidases"/>
    <property type="match status" value="1"/>
</dbReference>
<dbReference type="STRING" id="385682.SAMN05444380_105125"/>
<dbReference type="PIRSF" id="PIRSF001092">
    <property type="entry name" value="Alpha-L-fucosidase"/>
    <property type="match status" value="1"/>
</dbReference>
<dbReference type="InterPro" id="IPR057739">
    <property type="entry name" value="Glyco_hydro_29_N"/>
</dbReference>
<dbReference type="InterPro" id="IPR013780">
    <property type="entry name" value="Glyco_hydro_b"/>
</dbReference>
<evidence type="ECO:0000313" key="11">
    <source>
        <dbReference type="Proteomes" id="UP000181976"/>
    </source>
</evidence>
<dbReference type="PROSITE" id="PS51257">
    <property type="entry name" value="PROKAR_LIPOPROTEIN"/>
    <property type="match status" value="1"/>
</dbReference>
<dbReference type="Pfam" id="PF01120">
    <property type="entry name" value="Alpha_L_fucos"/>
    <property type="match status" value="1"/>
</dbReference>
<feature type="domain" description="Alpha-L-fucosidase C-terminal" evidence="9">
    <location>
        <begin position="431"/>
        <end position="510"/>
    </location>
</feature>
<comment type="similarity">
    <text evidence="2">Belongs to the glycosyl hydrolase 29 family.</text>
</comment>
<evidence type="ECO:0000256" key="3">
    <source>
        <dbReference type="ARBA" id="ARBA00012662"/>
    </source>
</evidence>
<dbReference type="InterPro" id="IPR031919">
    <property type="entry name" value="Fucosidase_C"/>
</dbReference>
<name>A0A1I1X9A2_9BACT</name>
<dbReference type="InParanoid" id="A0A1I1X9A2"/>
<evidence type="ECO:0000259" key="9">
    <source>
        <dbReference type="Pfam" id="PF16757"/>
    </source>
</evidence>
<protein>
    <recommendedName>
        <fullName evidence="3">alpha-L-fucosidase</fullName>
        <ecNumber evidence="3">3.2.1.51</ecNumber>
    </recommendedName>
</protein>
<dbReference type="AlphaFoldDB" id="A0A1I1X9A2"/>
<dbReference type="EMBL" id="FONA01000005">
    <property type="protein sequence ID" value="SFE01930.1"/>
    <property type="molecule type" value="Genomic_DNA"/>
</dbReference>